<proteinExistence type="inferred from homology"/>
<dbReference type="RefSeq" id="WP_110001066.1">
    <property type="nucleotide sequence ID" value="NZ_QGTZ01000010.1"/>
</dbReference>
<keyword evidence="3 5" id="KW-0418">Kinase</keyword>
<evidence type="ECO:0000256" key="2">
    <source>
        <dbReference type="ARBA" id="ARBA00022679"/>
    </source>
</evidence>
<accession>A0A855Y624</accession>
<reference evidence="5 6" key="1">
    <citation type="submission" date="2018-05" db="EMBL/GenBank/DDBJ databases">
        <title>Freshwater and sediment microbial communities from various areas in North America, analyzing microbe dynamics in response to fracking.</title>
        <authorList>
            <person name="Lamendella R."/>
        </authorList>
    </citation>
    <scope>NUCLEOTIDE SEQUENCE [LARGE SCALE GENOMIC DNA]</scope>
    <source>
        <strain evidence="5 6">DB-3</strain>
    </source>
</reference>
<evidence type="ECO:0000256" key="1">
    <source>
        <dbReference type="ARBA" id="ARBA00010688"/>
    </source>
</evidence>
<evidence type="ECO:0000313" key="5">
    <source>
        <dbReference type="EMBL" id="PWW36772.1"/>
    </source>
</evidence>
<gene>
    <name evidence="5" type="ORF">DET56_110212</name>
</gene>
<evidence type="ECO:0000313" key="6">
    <source>
        <dbReference type="Proteomes" id="UP000247078"/>
    </source>
</evidence>
<dbReference type="GO" id="GO:0016301">
    <property type="term" value="F:kinase activity"/>
    <property type="evidence" value="ECO:0007669"/>
    <property type="project" value="UniProtKB-KW"/>
</dbReference>
<dbReference type="Pfam" id="PF00294">
    <property type="entry name" value="PfkB"/>
    <property type="match status" value="1"/>
</dbReference>
<sequence>MVKRVGAFGEVMMRLEVPGHDLLIQSNRLKYSFSGSGVNVVSAMTRYGYTGLLVSRLPVNPLGDAAESYLRGLGLSTEYVLRGGQYIGMYFLENGYGARPGRVTYSNRMESSFNIASEGTYPFETIASGMDAIHFCGITLAMNDSVRLAMKQLAQAVKEQGGTVVFDCNYRPALWGDQGYVTAKPHYEEMLHLSDIVLMNERDALHILGLNTYKVQREEQLNELIPVVAERYDVRTLAGTHRTIYSDNRHCLQGYLFKEGAFAYSEPLTFSVYDRIGAGDAFASGIMYGELEAWMPEETISFAATAGMLAHTVAGDTPMASAGDIIQARNSTVRDVTR</sequence>
<dbReference type="Proteomes" id="UP000247078">
    <property type="component" value="Unassembled WGS sequence"/>
</dbReference>
<dbReference type="InterPro" id="IPR029056">
    <property type="entry name" value="Ribokinase-like"/>
</dbReference>
<dbReference type="EMBL" id="QGTZ01000010">
    <property type="protein sequence ID" value="PWW36772.1"/>
    <property type="molecule type" value="Genomic_DNA"/>
</dbReference>
<dbReference type="Gene3D" id="3.40.1190.20">
    <property type="match status" value="1"/>
</dbReference>
<dbReference type="PANTHER" id="PTHR43320:SF2">
    <property type="entry name" value="2-DEHYDRO-3-DEOXYGLUCONOKINASE_2-DEHYDRO-3-DEOXYGALACTONOKINASE"/>
    <property type="match status" value="1"/>
</dbReference>
<dbReference type="SUPFAM" id="SSF53613">
    <property type="entry name" value="Ribokinase-like"/>
    <property type="match status" value="1"/>
</dbReference>
<dbReference type="InterPro" id="IPR052700">
    <property type="entry name" value="Carb_kinase_PfkB-like"/>
</dbReference>
<organism evidence="5 6">
    <name type="scientific">Paenibacillus pabuli</name>
    <dbReference type="NCBI Taxonomy" id="1472"/>
    <lineage>
        <taxon>Bacteria</taxon>
        <taxon>Bacillati</taxon>
        <taxon>Bacillota</taxon>
        <taxon>Bacilli</taxon>
        <taxon>Bacillales</taxon>
        <taxon>Paenibacillaceae</taxon>
        <taxon>Paenibacillus</taxon>
    </lineage>
</organism>
<comment type="caution">
    <text evidence="5">The sequence shown here is derived from an EMBL/GenBank/DDBJ whole genome shotgun (WGS) entry which is preliminary data.</text>
</comment>
<dbReference type="AlphaFoldDB" id="A0A855Y624"/>
<feature type="domain" description="Carbohydrate kinase PfkB" evidence="4">
    <location>
        <begin position="5"/>
        <end position="317"/>
    </location>
</feature>
<evidence type="ECO:0000256" key="3">
    <source>
        <dbReference type="ARBA" id="ARBA00022777"/>
    </source>
</evidence>
<protein>
    <submittedName>
        <fullName evidence="5">2-dehydro-3-deoxygluconokinase</fullName>
    </submittedName>
</protein>
<name>A0A855Y624_9BACL</name>
<evidence type="ECO:0000259" key="4">
    <source>
        <dbReference type="Pfam" id="PF00294"/>
    </source>
</evidence>
<dbReference type="CDD" id="cd01166">
    <property type="entry name" value="KdgK"/>
    <property type="match status" value="1"/>
</dbReference>
<dbReference type="InterPro" id="IPR011611">
    <property type="entry name" value="PfkB_dom"/>
</dbReference>
<dbReference type="PANTHER" id="PTHR43320">
    <property type="entry name" value="SUGAR KINASE"/>
    <property type="match status" value="1"/>
</dbReference>
<keyword evidence="2" id="KW-0808">Transferase</keyword>
<comment type="similarity">
    <text evidence="1">Belongs to the carbohydrate kinase PfkB family.</text>
</comment>